<reference evidence="2 3" key="1">
    <citation type="submission" date="2018-07" db="EMBL/GenBank/DDBJ databases">
        <title>Genome sequence of Rhodococcus rhodnii ATCC 35071 from Rhodnius prolixus.</title>
        <authorList>
            <person name="Patel V."/>
            <person name="Vogel K.J."/>
        </authorList>
    </citation>
    <scope>NUCLEOTIDE SEQUENCE [LARGE SCALE GENOMIC DNA]</scope>
    <source>
        <strain evidence="2 3">ATCC 35071</strain>
    </source>
</reference>
<dbReference type="Proteomes" id="UP000471120">
    <property type="component" value="Unassembled WGS sequence"/>
</dbReference>
<dbReference type="InterPro" id="IPR025375">
    <property type="entry name" value="DUF4365"/>
</dbReference>
<evidence type="ECO:0000259" key="1">
    <source>
        <dbReference type="Pfam" id="PF14280"/>
    </source>
</evidence>
<proteinExistence type="predicted"/>
<evidence type="ECO:0000313" key="2">
    <source>
        <dbReference type="EMBL" id="TXG91482.1"/>
    </source>
</evidence>
<protein>
    <submittedName>
        <fullName evidence="2">DUF4365 domain-containing protein</fullName>
    </submittedName>
</protein>
<comment type="caution">
    <text evidence="2">The sequence shown here is derived from an EMBL/GenBank/DDBJ whole genome shotgun (WGS) entry which is preliminary data.</text>
</comment>
<dbReference type="InterPro" id="IPR016024">
    <property type="entry name" value="ARM-type_fold"/>
</dbReference>
<name>A0A6P2CGI1_9NOCA</name>
<organism evidence="2 3">
    <name type="scientific">Rhodococcus rhodnii</name>
    <dbReference type="NCBI Taxonomy" id="38312"/>
    <lineage>
        <taxon>Bacteria</taxon>
        <taxon>Bacillati</taxon>
        <taxon>Actinomycetota</taxon>
        <taxon>Actinomycetes</taxon>
        <taxon>Mycobacteriales</taxon>
        <taxon>Nocardiaceae</taxon>
        <taxon>Rhodococcus</taxon>
    </lineage>
</organism>
<accession>A0A6P2CGI1</accession>
<dbReference type="RefSeq" id="WP_010839989.1">
    <property type="nucleotide sequence ID" value="NZ_QRCM01000001.1"/>
</dbReference>
<dbReference type="AlphaFoldDB" id="A0A6P2CGI1"/>
<gene>
    <name evidence="2" type="ORF">DW322_16330</name>
</gene>
<sequence length="938" mass="102784">MAKRASKTDQTGNIGEAAVRYQFFKLGWHVADNPPGEVGTDLLLQARADGLLDLGAPVGAQVKSGPTWFDEPKRDANGEPIGWWFRDSSGEHIKYWLDYHLPHILVLHEQNTETSYWVHITPDKVQSTGVGMKILVPRESTVDEDHADELLEVAISRAGSRWEGSAWNGGAGVTSTDRLRYALLTPRLIAPHPNRAVEEASAHEAIALLVKMRLHDLQPSGLPGSKSPVPDLESCKSSPEWQWRLYAALYGVLIDGQDSDELQELVDTAPTPHEIAAASVISCVMHMEDQDARAGLETIERALTDTEKYAPVDRDWLLLHKARCLSELGNLDQARSIAATVQRLRTLEPNDPTAMAIAGAGADIIFTATGWGSDLSEVISGRDTIAAWWRTQEISSGLQDHFDEHFRTWANHATTPGQTEGDTWYRLRAATLLSGMAADHSAWRHSSALLAKHILTFASTESSTDTISGALTVLRRAGDTKTIKLAAKRLLDSGPAAAVRDAATTMNLDDATRTSLHADLALLAAAADVLENATADRACRWILSNLVDIDGFINRFQPTFSPDHTLIETLSFLVPALSADATRELITYLLAVPSQEDVGLGHDLARVLRRIPPAAWSEDDRAELSARDDVDSELRQAVTAIVVTDDSDRRDQLRAGIREGNLDDLAAFGDITDLDTDTVEALCAYLEKRIDEQITALQNGRHSIYTYDFASILVLVNVWHPEQARWEPVRRFLTAPTPMWVAHLENVLTRLRRLGGSIPDDVAATLVDPLHCLMLTGVVRTLPMIGSRDVRGAAGAALAAINPDVISDTELWDLMEGATREQREAAIRVIAARGIDGAFDTLWAMSRDSNPWMRAHVANQLAIAADRHEHDDRFSTLLQRLLADPGTLIARMVAVTLPGQPRSAASDHVANILRNHLSAEVRRYVAKYEAGSGAPIAE</sequence>
<dbReference type="Gene3D" id="1.25.10.10">
    <property type="entry name" value="Leucine-rich Repeat Variant"/>
    <property type="match status" value="1"/>
</dbReference>
<dbReference type="EMBL" id="QRCM01000001">
    <property type="protein sequence ID" value="TXG91482.1"/>
    <property type="molecule type" value="Genomic_DNA"/>
</dbReference>
<feature type="domain" description="DUF4365" evidence="1">
    <location>
        <begin position="14"/>
        <end position="153"/>
    </location>
</feature>
<dbReference type="SUPFAM" id="SSF48371">
    <property type="entry name" value="ARM repeat"/>
    <property type="match status" value="1"/>
</dbReference>
<dbReference type="Pfam" id="PF14280">
    <property type="entry name" value="DUF4365"/>
    <property type="match status" value="1"/>
</dbReference>
<dbReference type="InterPro" id="IPR011989">
    <property type="entry name" value="ARM-like"/>
</dbReference>
<evidence type="ECO:0000313" key="3">
    <source>
        <dbReference type="Proteomes" id="UP000471120"/>
    </source>
</evidence>